<gene>
    <name evidence="4" type="primary">Necator_chrII.g7153</name>
    <name evidence="4" type="ORF">RB195_019360</name>
</gene>
<dbReference type="SUPFAM" id="SSF56672">
    <property type="entry name" value="DNA/RNA polymerases"/>
    <property type="match status" value="2"/>
</dbReference>
<keyword evidence="1" id="KW-0575">Peroxidase</keyword>
<proteinExistence type="predicted"/>
<evidence type="ECO:0000313" key="4">
    <source>
        <dbReference type="EMBL" id="KAK6736615.1"/>
    </source>
</evidence>
<comment type="caution">
    <text evidence="4">The sequence shown here is derived from an EMBL/GenBank/DDBJ whole genome shotgun (WGS) entry which is preliminary data.</text>
</comment>
<dbReference type="PANTHER" id="PTHR11475:SF133">
    <property type="entry name" value="PEROXIDASE"/>
    <property type="match status" value="1"/>
</dbReference>
<reference evidence="4 5" key="1">
    <citation type="submission" date="2023-08" db="EMBL/GenBank/DDBJ databases">
        <title>A Necator americanus chromosomal reference genome.</title>
        <authorList>
            <person name="Ilik V."/>
            <person name="Petrzelkova K.J."/>
            <person name="Pardy F."/>
            <person name="Fuh T."/>
            <person name="Niatou-Singa F.S."/>
            <person name="Gouil Q."/>
            <person name="Baker L."/>
            <person name="Ritchie M.E."/>
            <person name="Jex A.R."/>
            <person name="Gazzola D."/>
            <person name="Li H."/>
            <person name="Toshio Fujiwara R."/>
            <person name="Zhan B."/>
            <person name="Aroian R.V."/>
            <person name="Pafco B."/>
            <person name="Schwarz E.M."/>
        </authorList>
    </citation>
    <scope>NUCLEOTIDE SEQUENCE [LARGE SCALE GENOMIC DNA]</scope>
    <source>
        <strain evidence="4 5">Aroian</strain>
        <tissue evidence="4">Whole animal</tissue>
    </source>
</reference>
<keyword evidence="5" id="KW-1185">Reference proteome</keyword>
<feature type="domain" description="Reverse transcriptase" evidence="3">
    <location>
        <begin position="771"/>
        <end position="1039"/>
    </location>
</feature>
<name>A0ABR1CEU5_NECAM</name>
<dbReference type="CDD" id="cd01650">
    <property type="entry name" value="RT_nLTR_like"/>
    <property type="match status" value="2"/>
</dbReference>
<protein>
    <recommendedName>
        <fullName evidence="3">Reverse transcriptase domain-containing protein</fullName>
    </recommendedName>
</protein>
<dbReference type="InterPro" id="IPR037120">
    <property type="entry name" value="Haem_peroxidase_sf_animal"/>
</dbReference>
<dbReference type="InterPro" id="IPR000477">
    <property type="entry name" value="RT_dom"/>
</dbReference>
<dbReference type="Pfam" id="PF00078">
    <property type="entry name" value="RVT_1"/>
    <property type="match status" value="2"/>
</dbReference>
<dbReference type="InterPro" id="IPR043502">
    <property type="entry name" value="DNA/RNA_pol_sf"/>
</dbReference>
<dbReference type="Proteomes" id="UP001303046">
    <property type="component" value="Unassembled WGS sequence"/>
</dbReference>
<dbReference type="InterPro" id="IPR019791">
    <property type="entry name" value="Haem_peroxidase_animal"/>
</dbReference>
<keyword evidence="1" id="KW-0560">Oxidoreductase</keyword>
<dbReference type="PRINTS" id="PR00457">
    <property type="entry name" value="ANPEROXIDASE"/>
</dbReference>
<feature type="region of interest" description="Disordered" evidence="2">
    <location>
        <begin position="524"/>
        <end position="547"/>
    </location>
</feature>
<accession>A0ABR1CEU5</accession>
<dbReference type="SUPFAM" id="SSF48113">
    <property type="entry name" value="Heme-dependent peroxidases"/>
    <property type="match status" value="2"/>
</dbReference>
<dbReference type="PANTHER" id="PTHR11475">
    <property type="entry name" value="OXIDASE/PEROXIDASE"/>
    <property type="match status" value="1"/>
</dbReference>
<evidence type="ECO:0000259" key="3">
    <source>
        <dbReference type="PROSITE" id="PS50878"/>
    </source>
</evidence>
<dbReference type="Gene3D" id="1.10.640.10">
    <property type="entry name" value="Haem peroxidase domain superfamily, animal type"/>
    <property type="match status" value="2"/>
</dbReference>
<organism evidence="4 5">
    <name type="scientific">Necator americanus</name>
    <name type="common">Human hookworm</name>
    <dbReference type="NCBI Taxonomy" id="51031"/>
    <lineage>
        <taxon>Eukaryota</taxon>
        <taxon>Metazoa</taxon>
        <taxon>Ecdysozoa</taxon>
        <taxon>Nematoda</taxon>
        <taxon>Chromadorea</taxon>
        <taxon>Rhabditida</taxon>
        <taxon>Rhabditina</taxon>
        <taxon>Rhabditomorpha</taxon>
        <taxon>Strongyloidea</taxon>
        <taxon>Ancylostomatidae</taxon>
        <taxon>Bunostominae</taxon>
        <taxon>Necator</taxon>
    </lineage>
</organism>
<dbReference type="EMBL" id="JAVFWL010000002">
    <property type="protein sequence ID" value="KAK6736615.1"/>
    <property type="molecule type" value="Genomic_DNA"/>
</dbReference>
<evidence type="ECO:0000256" key="1">
    <source>
        <dbReference type="ARBA" id="ARBA00022559"/>
    </source>
</evidence>
<dbReference type="PROSITE" id="PS50292">
    <property type="entry name" value="PEROXIDASE_3"/>
    <property type="match status" value="1"/>
</dbReference>
<evidence type="ECO:0000256" key="2">
    <source>
        <dbReference type="SAM" id="MobiDB-lite"/>
    </source>
</evidence>
<dbReference type="PROSITE" id="PS50878">
    <property type="entry name" value="RT_POL"/>
    <property type="match status" value="2"/>
</dbReference>
<feature type="domain" description="Reverse transcriptase" evidence="3">
    <location>
        <begin position="7"/>
        <end position="275"/>
    </location>
</feature>
<evidence type="ECO:0000313" key="5">
    <source>
        <dbReference type="Proteomes" id="UP001303046"/>
    </source>
</evidence>
<dbReference type="Pfam" id="PF03098">
    <property type="entry name" value="An_peroxidase"/>
    <property type="match status" value="2"/>
</dbReference>
<sequence>MTKIIPSIWIDERTPDSWRHAIIIPLHKKLSVTDPRNYRGISLLRVMYKVLERIILDRFIKHREEITRDEQAGFRPGRSTIDQVFIVRRVIEIRQRYSKPMQLDFEAAFDSPHRGRLLNTLRADGVPGKFVRLLDDMNQRTAAAVRTPAGCTTSFEVVSGVRQGEVAGPFLFNFAIDDIMRRTVDQCPADIVLAPSGCPLTELEYVDDVVIFAESSTKLQHVVSIISKVAAAYGLRLYPDKCKQIWISSRPRTGIRVDGQPIELVDEFCYLGCTLKNNGSYERDVQQRCDKAASASNSSTKCLWSTPITNEVKLRVYLSAIRPIMMYGSETWAAPSTVMEKLDCTERKLLRRLLGYFWPRGPADRLVQRVLRSSSGSSWKNPPDRKRKFWTEAVKEDLRTLGVDRQFRRDYSHMIMQFGQFLSHDITHAPLDQGPNAEALNCSSCDSFRTVSTSCMPIPVPEDDPFFSPIIEDEPQCIPFVRSLNGQRQLGPRTQINQLTAYIDGSVIYGSTICEANALRAGHGGKLKTSHSSEKSGSLLPQAEDRSQCQSYPRYPCFMSGDERVSQHPGITTLHILFHREHNRLASKLSSINPHWDDEMLYQETRRIVGAEIAHITFNEFLPKVLGNEVVDKYDLRPKPNGYFTGYDEHCEATLSHSFSTSAYRFGHSLARRTSPKQYSSKMKGCSPVLNTVNGVAVGEATLPIWREHFKTLLNRLAPSAPELEHVHRLTYVVNEAPPTESEVPVYPISAEILKYLPPSGIRGMTKIIPSIWIDERTPDSWRHAIITPLHKKLSVTDPRNYRGISLLRGMYKVLERIILDRFIKHREEITRDEQAGFRPGRSTIDQVFIVRRVIEIWQRYSNPMQLDFEAAFDSPHRGRLLNTLRADGVPGKFVRLLDDMNQRTTAAVRTPSGCTTPFEVVIGIRQGTLAGPFVFNFAIDDVMRGTVDQCPADIVLAPSGCPLTELEYVDDVVIFAESSTKLQHVVSIISKVAAAYGLRLYPDKCKQIWISSRPRTGIRVDGQPIELVDEFCYLGCTLKNNGSYERDVQQRCDKAASASNSLTKCLWSTPITNEVKLRVYLSAIRPIMMYGSETWAAPSTVMEKLDCTERKLLRRLLGYFWPRETGRSPCSTNSEEFAGFELEEATWPKAKVLDEVIQCKLLLKIEKVEQSCVQGRHTSAKMRVIASGDDISPPIKSHKSCRFFSRPDAYFHNYTSPLDLAQNFEYADAIYDMKNGGAGSILLGLVSSSAMAADRHLNDALRNYLFSIRGKPQSGHDLAAINIMRGRDHGVPPYVAHRKLCGLATPVSFADLSGEMSTSAVEALSSVYESVEDIDLFTGIISETPMKGAMVGPTAACIIADQFSRIKKCDRFHYENDGSQKFSQDQLDQIRQITLSSVICANHGWIRKLQPDAFSIPDDIVNAPTNCGYVPKLDLAKWIDLDGCPISNSLSLSHGESTLISPCTGCTCTQEGLRCKATVVHDCYAVAEKYSVAEMKQDPACIIQCSSIFKKKYV</sequence>
<dbReference type="InterPro" id="IPR010255">
    <property type="entry name" value="Haem_peroxidase_sf"/>
</dbReference>